<dbReference type="Pfam" id="PF01055">
    <property type="entry name" value="Glyco_hydro_31_2nd"/>
    <property type="match status" value="1"/>
</dbReference>
<dbReference type="CDD" id="cd06602">
    <property type="entry name" value="GH31_MGAM_SI_GAA"/>
    <property type="match status" value="1"/>
</dbReference>
<dbReference type="GO" id="GO:0030246">
    <property type="term" value="F:carbohydrate binding"/>
    <property type="evidence" value="ECO:0007669"/>
    <property type="project" value="InterPro"/>
</dbReference>
<keyword evidence="2 7" id="KW-0732">Signal</keyword>
<keyword evidence="5 6" id="KW-0326">Glycosidase</keyword>
<dbReference type="Pfam" id="PF21365">
    <property type="entry name" value="Glyco_hydro_31_3rd"/>
    <property type="match status" value="1"/>
</dbReference>
<evidence type="ECO:0000256" key="5">
    <source>
        <dbReference type="ARBA" id="ARBA00023295"/>
    </source>
</evidence>
<evidence type="ECO:0000256" key="4">
    <source>
        <dbReference type="ARBA" id="ARBA00023180"/>
    </source>
</evidence>
<gene>
    <name evidence="10" type="ORF">DFH05DRAFT_1583640</name>
</gene>
<dbReference type="SUPFAM" id="SSF51011">
    <property type="entry name" value="Glycosyl hydrolase domain"/>
    <property type="match status" value="1"/>
</dbReference>
<dbReference type="InterPro" id="IPR011013">
    <property type="entry name" value="Gal_mutarotase_sf_dom"/>
</dbReference>
<keyword evidence="3 6" id="KW-0378">Hydrolase</keyword>
<evidence type="ECO:0000259" key="9">
    <source>
        <dbReference type="Pfam" id="PF21365"/>
    </source>
</evidence>
<evidence type="ECO:0000256" key="1">
    <source>
        <dbReference type="ARBA" id="ARBA00007806"/>
    </source>
</evidence>
<dbReference type="EMBL" id="JANVFU010000015">
    <property type="protein sequence ID" value="KAJ3740261.1"/>
    <property type="molecule type" value="Genomic_DNA"/>
</dbReference>
<reference evidence="10 11" key="1">
    <citation type="journal article" date="2023" name="Proc. Natl. Acad. Sci. U.S.A.">
        <title>A global phylogenomic analysis of the shiitake genus Lentinula.</title>
        <authorList>
            <person name="Sierra-Patev S."/>
            <person name="Min B."/>
            <person name="Naranjo-Ortiz M."/>
            <person name="Looney B."/>
            <person name="Konkel Z."/>
            <person name="Slot J.C."/>
            <person name="Sakamoto Y."/>
            <person name="Steenwyk J.L."/>
            <person name="Rokas A."/>
            <person name="Carro J."/>
            <person name="Camarero S."/>
            <person name="Ferreira P."/>
            <person name="Molpeceres G."/>
            <person name="Ruiz-Duenas F.J."/>
            <person name="Serrano A."/>
            <person name="Henrissat B."/>
            <person name="Drula E."/>
            <person name="Hughes K.W."/>
            <person name="Mata J.L."/>
            <person name="Ishikawa N.K."/>
            <person name="Vargas-Isla R."/>
            <person name="Ushijima S."/>
            <person name="Smith C.A."/>
            <person name="Donoghue J."/>
            <person name="Ahrendt S."/>
            <person name="Andreopoulos W."/>
            <person name="He G."/>
            <person name="LaButti K."/>
            <person name="Lipzen A."/>
            <person name="Ng V."/>
            <person name="Riley R."/>
            <person name="Sandor L."/>
            <person name="Barry K."/>
            <person name="Martinez A.T."/>
            <person name="Xiao Y."/>
            <person name="Gibbons J.G."/>
            <person name="Terashima K."/>
            <person name="Grigoriev I.V."/>
            <person name="Hibbett D."/>
        </authorList>
    </citation>
    <scope>NUCLEOTIDE SEQUENCE [LARGE SCALE GENOMIC DNA]</scope>
    <source>
        <strain evidence="10 11">TFB7810</strain>
    </source>
</reference>
<evidence type="ECO:0000256" key="2">
    <source>
        <dbReference type="ARBA" id="ARBA00022729"/>
    </source>
</evidence>
<dbReference type="InterPro" id="IPR013780">
    <property type="entry name" value="Glyco_hydro_b"/>
</dbReference>
<evidence type="ECO:0000259" key="8">
    <source>
        <dbReference type="Pfam" id="PF01055"/>
    </source>
</evidence>
<dbReference type="PROSITE" id="PS00707">
    <property type="entry name" value="GLYCOSYL_HYDROL_F31_2"/>
    <property type="match status" value="1"/>
</dbReference>
<dbReference type="PANTHER" id="PTHR22762:SF133">
    <property type="entry name" value="P-TYPE DOMAIN-CONTAINING PROTEIN"/>
    <property type="match status" value="1"/>
</dbReference>
<comment type="similarity">
    <text evidence="1 6">Belongs to the glycosyl hydrolase 31 family.</text>
</comment>
<comment type="caution">
    <text evidence="10">The sequence shown here is derived from an EMBL/GenBank/DDBJ whole genome shotgun (WGS) entry which is preliminary data.</text>
</comment>
<evidence type="ECO:0000256" key="3">
    <source>
        <dbReference type="ARBA" id="ARBA00022801"/>
    </source>
</evidence>
<evidence type="ECO:0000256" key="6">
    <source>
        <dbReference type="RuleBase" id="RU361185"/>
    </source>
</evidence>
<evidence type="ECO:0000313" key="10">
    <source>
        <dbReference type="EMBL" id="KAJ3740261.1"/>
    </source>
</evidence>
<name>A0A9W8NT41_9AGAR</name>
<dbReference type="InterPro" id="IPR030458">
    <property type="entry name" value="Glyco_hydro_31_AS"/>
</dbReference>
<feature type="domain" description="Glycosyl hydrolase family 31 C-terminal" evidence="9">
    <location>
        <begin position="757"/>
        <end position="846"/>
    </location>
</feature>
<dbReference type="Gene3D" id="2.60.40.1180">
    <property type="entry name" value="Golgi alpha-mannosidase II"/>
    <property type="match status" value="2"/>
</dbReference>
<organism evidence="10 11">
    <name type="scientific">Lentinula detonsa</name>
    <dbReference type="NCBI Taxonomy" id="2804962"/>
    <lineage>
        <taxon>Eukaryota</taxon>
        <taxon>Fungi</taxon>
        <taxon>Dikarya</taxon>
        <taxon>Basidiomycota</taxon>
        <taxon>Agaricomycotina</taxon>
        <taxon>Agaricomycetes</taxon>
        <taxon>Agaricomycetidae</taxon>
        <taxon>Agaricales</taxon>
        <taxon>Marasmiineae</taxon>
        <taxon>Omphalotaceae</taxon>
        <taxon>Lentinula</taxon>
    </lineage>
</organism>
<feature type="chain" id="PRO_5040883041" evidence="7">
    <location>
        <begin position="22"/>
        <end position="971"/>
    </location>
</feature>
<feature type="signal peptide" evidence="7">
    <location>
        <begin position="1"/>
        <end position="21"/>
    </location>
</feature>
<dbReference type="GO" id="GO:0004553">
    <property type="term" value="F:hydrolase activity, hydrolyzing O-glycosyl compounds"/>
    <property type="evidence" value="ECO:0007669"/>
    <property type="project" value="InterPro"/>
</dbReference>
<dbReference type="PANTHER" id="PTHR22762">
    <property type="entry name" value="ALPHA-GLUCOSIDASE"/>
    <property type="match status" value="1"/>
</dbReference>
<proteinExistence type="inferred from homology"/>
<dbReference type="PROSITE" id="PS00129">
    <property type="entry name" value="GLYCOSYL_HYDROL_F31_1"/>
    <property type="match status" value="1"/>
</dbReference>
<dbReference type="SUPFAM" id="SSF51445">
    <property type="entry name" value="(Trans)glycosidases"/>
    <property type="match status" value="1"/>
</dbReference>
<dbReference type="InterPro" id="IPR017853">
    <property type="entry name" value="GH"/>
</dbReference>
<keyword evidence="4" id="KW-0325">Glycoprotein</keyword>
<dbReference type="CDD" id="cd14752">
    <property type="entry name" value="GH31_N"/>
    <property type="match status" value="1"/>
</dbReference>
<feature type="domain" description="Glycoside hydrolase family 31 TIM barrel" evidence="8">
    <location>
        <begin position="329"/>
        <end position="749"/>
    </location>
</feature>
<protein>
    <submittedName>
        <fullName evidence="10">Glycosyl hydrolases family 31-domain-containing protein</fullName>
    </submittedName>
</protein>
<sequence length="971" mass="106932">MIFLTLGLCFVVARLSFGVLGIHHLHSQDVLVSEANYLAESDPTTFSKNLSSCPGYSLHSLQESKIGLIAQLSLSGPPCNAFGTDFENLTIQVTYETDSRLRVRIADSGNKQFTIPESIIARPPPPTTSFTQSSDLVFNYESSPFSFWITRRSNPDAIPLFDTRLSSLPETPLAPVITDDTSTALDGFPLVFEDQYLQLTSALPLNTNIYGLGEVIASSGFRRNVASNGGSIQTLWARDIADPVDQNMYGNHPIYLEHRFNETTNEAQSHGVFLFSSSGADILLLTPPGASQSLIQYRMLGGVLDFYFFSGPSPHAVIEQYGALVGLPSWIPSWAFGFHLCRWGYVSLNETMQQVQAMRAAKIPLEVMWNDIDLYHAFRDFTSDPVSFPGDEMRAFIQELASNNQHYIPILDAAIPHPTNVTDVYDPYIRGHEMGTFIKNPDGSEYIGEVWPGYTVFPDWFASSTQGWWTESLKNWSDGGVEYSGIWLDMNEISSFCQGSCGTGADLSNTSVPFLLPGDTGAPVIDYPECYDALVFGPSGNLTINGTLTCTSNSTLSTLTKRGLGAGAEKGVNLNTPPYAIHNGAGDLSINTLATNATHAGGFVELDVHNMWGMMEEKATHLALQELQPGKRPVIIARSTFPSSGKWSGHWLGDNFSKWEYLYYNIQGILQFQIFQIPFVGADTCGFNGNTDEELCNRWMQLSAFVPFYRNHNERGALSQEPYRWNSVANASRTAIATRYTLLPYWTTLFANASLRGTPPVRALWYEFPTEPELFAVDKQFLVGGDILVTPVLTPNVSTVEGHFPGRGQVTWRDFYTHAAVNASNGTATLSAPLGHINVHIRGGSALLLHAMPGYTTTETRTGPFSLLVSLESTEHAFGTAYIDDGITNPPSESRDITFSATTNQLHISSDGNFNVEQTLQQITILGVNERPVKVSVSRENIENWQFMSGLQKLVISDVSIDLNSAQTVSW</sequence>
<dbReference type="InterPro" id="IPR030459">
    <property type="entry name" value="Glyco_hydro_31_CS"/>
</dbReference>
<keyword evidence="11" id="KW-1185">Reference proteome</keyword>
<evidence type="ECO:0000256" key="7">
    <source>
        <dbReference type="SAM" id="SignalP"/>
    </source>
</evidence>
<dbReference type="Gene3D" id="3.20.20.80">
    <property type="entry name" value="Glycosidases"/>
    <property type="match status" value="2"/>
</dbReference>
<dbReference type="InterPro" id="IPR048395">
    <property type="entry name" value="Glyco_hydro_31_C"/>
</dbReference>
<dbReference type="GO" id="GO:0005975">
    <property type="term" value="P:carbohydrate metabolic process"/>
    <property type="evidence" value="ECO:0007669"/>
    <property type="project" value="InterPro"/>
</dbReference>
<dbReference type="InterPro" id="IPR000322">
    <property type="entry name" value="Glyco_hydro_31_TIM"/>
</dbReference>
<evidence type="ECO:0000313" key="11">
    <source>
        <dbReference type="Proteomes" id="UP001142393"/>
    </source>
</evidence>
<accession>A0A9W8NT41</accession>
<dbReference type="Gene3D" id="2.60.40.1760">
    <property type="entry name" value="glycosyl hydrolase (family 31)"/>
    <property type="match status" value="1"/>
</dbReference>
<dbReference type="Proteomes" id="UP001142393">
    <property type="component" value="Unassembled WGS sequence"/>
</dbReference>
<dbReference type="SUPFAM" id="SSF74650">
    <property type="entry name" value="Galactose mutarotase-like"/>
    <property type="match status" value="1"/>
</dbReference>
<dbReference type="AlphaFoldDB" id="A0A9W8NT41"/>